<reference evidence="2" key="1">
    <citation type="submission" date="2021-01" db="EMBL/GenBank/DDBJ databases">
        <authorList>
            <person name="Kaushik A."/>
        </authorList>
    </citation>
    <scope>NUCLEOTIDE SEQUENCE</scope>
    <source>
        <strain evidence="2">AG5</strain>
    </source>
</reference>
<evidence type="ECO:0008006" key="4">
    <source>
        <dbReference type="Google" id="ProtNLM"/>
    </source>
</evidence>
<dbReference type="EMBL" id="CAJNJQ010003233">
    <property type="protein sequence ID" value="CAE7194478.1"/>
    <property type="molecule type" value="Genomic_DNA"/>
</dbReference>
<evidence type="ECO:0000256" key="1">
    <source>
        <dbReference type="SAM" id="MobiDB-lite"/>
    </source>
</evidence>
<sequence length="387" mass="43433">MDSNPQTHSPPPDHADSYCNPGCTARIPVATKSLAWSNVSPDFVAKKDEGPPQDGELGLIPRDSPKACHLISLDTSTEMQKKLEYAWGLETGELTLDTDLNKIWLPHDMHEQFNRDEWALVPSEELVLEMIVFNSCRRPKHFLKSFPNKIWDYRVVRFQPLPIPPARPANETDSPTPNDLEVIQSRAHPFFVIYNTCQKASCFWDSEEGFHPHSQAKKHINDLGLCNSLYASWGRVTLNPHTGQELSDTSYTSSGTRSWTSVSSEQQGGRAAKRARPFDGEDSPYRGSRGSGVDARTSQGRQYLPTPEQSVDFISAGCEYRPRSPGNNSPTVHWTTVDDWVEGVKSTTPGEDPYMGGTEKARKCLIDYESEQSQPPPCGPWKKWISR</sequence>
<dbReference type="Proteomes" id="UP000663827">
    <property type="component" value="Unassembled WGS sequence"/>
</dbReference>
<proteinExistence type="predicted"/>
<dbReference type="AlphaFoldDB" id="A0A8H3E6Q2"/>
<evidence type="ECO:0000313" key="3">
    <source>
        <dbReference type="Proteomes" id="UP000663827"/>
    </source>
</evidence>
<accession>A0A8H3E6Q2</accession>
<name>A0A8H3E6Q2_9AGAM</name>
<evidence type="ECO:0000313" key="2">
    <source>
        <dbReference type="EMBL" id="CAE7194478.1"/>
    </source>
</evidence>
<gene>
    <name evidence="2" type="ORF">RDB_LOCUS131514</name>
</gene>
<feature type="compositionally biased region" description="Low complexity" evidence="1">
    <location>
        <begin position="252"/>
        <end position="264"/>
    </location>
</feature>
<organism evidence="2 3">
    <name type="scientific">Rhizoctonia solani</name>
    <dbReference type="NCBI Taxonomy" id="456999"/>
    <lineage>
        <taxon>Eukaryota</taxon>
        <taxon>Fungi</taxon>
        <taxon>Dikarya</taxon>
        <taxon>Basidiomycota</taxon>
        <taxon>Agaricomycotina</taxon>
        <taxon>Agaricomycetes</taxon>
        <taxon>Cantharellales</taxon>
        <taxon>Ceratobasidiaceae</taxon>
        <taxon>Rhizoctonia</taxon>
    </lineage>
</organism>
<comment type="caution">
    <text evidence="2">The sequence shown here is derived from an EMBL/GenBank/DDBJ whole genome shotgun (WGS) entry which is preliminary data.</text>
</comment>
<feature type="region of interest" description="Disordered" evidence="1">
    <location>
        <begin position="244"/>
        <end position="308"/>
    </location>
</feature>
<protein>
    <recommendedName>
        <fullName evidence="4">HNH nuclease domain-containing protein</fullName>
    </recommendedName>
</protein>